<keyword evidence="2" id="KW-1185">Reference proteome</keyword>
<evidence type="ECO:0000256" key="1">
    <source>
        <dbReference type="SAM" id="Coils"/>
    </source>
</evidence>
<organism evidence="2 3">
    <name type="scientific">Mesorhabditis belari</name>
    <dbReference type="NCBI Taxonomy" id="2138241"/>
    <lineage>
        <taxon>Eukaryota</taxon>
        <taxon>Metazoa</taxon>
        <taxon>Ecdysozoa</taxon>
        <taxon>Nematoda</taxon>
        <taxon>Chromadorea</taxon>
        <taxon>Rhabditida</taxon>
        <taxon>Rhabditina</taxon>
        <taxon>Rhabditomorpha</taxon>
        <taxon>Rhabditoidea</taxon>
        <taxon>Rhabditidae</taxon>
        <taxon>Mesorhabditinae</taxon>
        <taxon>Mesorhabditis</taxon>
    </lineage>
</organism>
<protein>
    <submittedName>
        <fullName evidence="3">Uncharacterized protein</fullName>
    </submittedName>
</protein>
<sequence>MAQEQFQNELNQLIAGFERNLMDEKAKNGRLEREIRRVNDENATMRQQLQVLTAENKEKELVQVLEEMQKDCIKRNENATKKLKEMEEKVDKKGEELKEQMEKMALMEKEMKFMTMAVEEKDREIFRLNEELKKHQKPAGKMDKKAFKGLVELLEQKLSGQRKECPSCEPDGPPPLLSKLWICTEHFEAKHKKSITEVPLDEIQEIVNQEVICADCIQHSHRRCQKDMTNLLELKKLCICEKMRQFLEMIKWKERIGERVPKTSAESAEARIRKKIDDLMQGTLKATDVDVKVEHLVESLKRFAQATADMETQMEETMRNMIMIENDAQTV</sequence>
<dbReference type="Proteomes" id="UP000887575">
    <property type="component" value="Unassembled WGS sequence"/>
</dbReference>
<dbReference type="WBParaSite" id="MBELARI_LOCUS4035.1">
    <property type="protein sequence ID" value="MBELARI_LOCUS4035.1"/>
    <property type="gene ID" value="MBELARI_LOCUS4035"/>
</dbReference>
<reference evidence="3" key="1">
    <citation type="submission" date="2024-02" db="UniProtKB">
        <authorList>
            <consortium name="WormBaseParasite"/>
        </authorList>
    </citation>
    <scope>IDENTIFICATION</scope>
</reference>
<proteinExistence type="predicted"/>
<evidence type="ECO:0000313" key="3">
    <source>
        <dbReference type="WBParaSite" id="MBELARI_LOCUS4035.1"/>
    </source>
</evidence>
<accession>A0AAF3FAR0</accession>
<evidence type="ECO:0000313" key="2">
    <source>
        <dbReference type="Proteomes" id="UP000887575"/>
    </source>
</evidence>
<feature type="coiled-coil region" evidence="1">
    <location>
        <begin position="7"/>
        <end position="110"/>
    </location>
</feature>
<dbReference type="AlphaFoldDB" id="A0AAF3FAR0"/>
<keyword evidence="1" id="KW-0175">Coiled coil</keyword>
<name>A0AAF3FAR0_9BILA</name>